<comment type="caution">
    <text evidence="1">The sequence shown here is derived from an EMBL/GenBank/DDBJ whole genome shotgun (WGS) entry which is preliminary data.</text>
</comment>
<dbReference type="EMBL" id="QKNY01000004">
    <property type="protein sequence ID" value="RJX44437.1"/>
    <property type="molecule type" value="Genomic_DNA"/>
</dbReference>
<evidence type="ECO:0000313" key="2">
    <source>
        <dbReference type="Proteomes" id="UP000276588"/>
    </source>
</evidence>
<proteinExistence type="predicted"/>
<dbReference type="Proteomes" id="UP000276588">
    <property type="component" value="Unassembled WGS sequence"/>
</dbReference>
<gene>
    <name evidence="1" type="ORF">DM826_02125</name>
</gene>
<protein>
    <submittedName>
        <fullName evidence="1">Uncharacterized protein</fullName>
    </submittedName>
</protein>
<sequence>MKAGDKDATEDDLEGAMVAAEVTVGTTENRVDLSNVAQIVYTFRHRSDASEETYADDLDTQHRSYPGIADEIYRVDRDSVEAAMAGYEEDIRGVMLNDFEDTGETTRTINVEDIDGGRNIGIGVEVSSDFAQEVTLEVFSVRGEDTNGNEVLHLVTTEE</sequence>
<evidence type="ECO:0000313" key="1">
    <source>
        <dbReference type="EMBL" id="RJX44437.1"/>
    </source>
</evidence>
<organism evidence="1 2">
    <name type="scientific">Halonotius aquaticus</name>
    <dbReference type="NCBI Taxonomy" id="2216978"/>
    <lineage>
        <taxon>Archaea</taxon>
        <taxon>Methanobacteriati</taxon>
        <taxon>Methanobacteriota</taxon>
        <taxon>Stenosarchaea group</taxon>
        <taxon>Halobacteria</taxon>
        <taxon>Halobacteriales</taxon>
        <taxon>Haloferacaceae</taxon>
        <taxon>Halonotius</taxon>
    </lineage>
</organism>
<dbReference type="RefSeq" id="WP_133304618.1">
    <property type="nucleotide sequence ID" value="NZ_QKNY01000004.1"/>
</dbReference>
<reference evidence="1 2" key="1">
    <citation type="submission" date="2018-06" db="EMBL/GenBank/DDBJ databases">
        <title>Halonotius sp. F13-13 a new haloarchaeeon isolated from a solar saltern from Isla Cristina, Huelva, Spain.</title>
        <authorList>
            <person name="Duran-Viseras A."/>
            <person name="Sanchez-Porro C."/>
            <person name="Ventosa A."/>
        </authorList>
    </citation>
    <scope>NUCLEOTIDE SEQUENCE [LARGE SCALE GENOMIC DNA]</scope>
    <source>
        <strain evidence="1 2">F13-13</strain>
    </source>
</reference>
<dbReference type="AlphaFoldDB" id="A0A3A6PYP9"/>
<keyword evidence="2" id="KW-1185">Reference proteome</keyword>
<accession>A0A3A6PYP9</accession>
<name>A0A3A6PYP9_9EURY</name>